<reference evidence="12" key="1">
    <citation type="submission" date="2018-06" db="EMBL/GenBank/DDBJ databases">
        <authorList>
            <person name="Zhirakovskaya E."/>
        </authorList>
    </citation>
    <scope>NUCLEOTIDE SEQUENCE</scope>
</reference>
<dbReference type="InterPro" id="IPR045087">
    <property type="entry name" value="Cu-oxidase_fam"/>
</dbReference>
<feature type="domain" description="Plastocyanin-like" evidence="10">
    <location>
        <begin position="377"/>
        <end position="490"/>
    </location>
</feature>
<evidence type="ECO:0000256" key="7">
    <source>
        <dbReference type="ARBA" id="ARBA00043090"/>
    </source>
</evidence>
<comment type="catalytic activity">
    <reaction evidence="8">
        <text>4 Cu(+) + O2 + 4 H(+) = 4 Cu(2+) + 2 H2O</text>
        <dbReference type="Rhea" id="RHEA:30083"/>
        <dbReference type="ChEBI" id="CHEBI:15377"/>
        <dbReference type="ChEBI" id="CHEBI:15378"/>
        <dbReference type="ChEBI" id="CHEBI:15379"/>
        <dbReference type="ChEBI" id="CHEBI:29036"/>
        <dbReference type="ChEBI" id="CHEBI:49552"/>
        <dbReference type="EC" id="1.16.3.4"/>
    </reaction>
    <physiologicalReaction direction="left-to-right" evidence="8">
        <dbReference type="Rhea" id="RHEA:30084"/>
    </physiologicalReaction>
</comment>
<dbReference type="Pfam" id="PF00394">
    <property type="entry name" value="Cu-oxidase"/>
    <property type="match status" value="1"/>
</dbReference>
<evidence type="ECO:0000256" key="6">
    <source>
        <dbReference type="ARBA" id="ARBA00042896"/>
    </source>
</evidence>
<evidence type="ECO:0000256" key="5">
    <source>
        <dbReference type="ARBA" id="ARBA00041027"/>
    </source>
</evidence>
<sequence>MKKDTKNTSNDSIIERRKFLKTVAVGSALAVPGAAVAGMRGAGGGGGGGGGGAGGGGGSGTAFASPLSIPPVLQPVASDSTTDYYEMTQMEASVEIVPGTTTAIYGYNGITPGPTIRAKQGREVQVVQNNALPVEVSTHLHGGEIEAASDGHPTDLIPVGSSKNYRYSNIQKACTLWYHDHAVDETAQHVYRGLAGFYLLEDDEEQSLNLPSGDYEVPMVIQDRSFNADGSFAYTGNQSGELGDTILVNGVIQPFFEVSNRKYRFRVLNGSNRREYILALSNGQQFTQIGTDGGLLEAPVDLTEIFMSPAYRCDIVIDFSQVPVGTSVVLQNLDGSGSTAEIMRFDVVRAEADPSVVPAQLTVNPVLNPADAVVTRQFTFSRRAGDWVINGNPYDPNRIDANPKLDSIEIWELTNRSNMNHPVHIHLAQFQVLDAAGSQPEYMGQKDTFVVRPMATVRVIGKFSTYTGKYVFHCHNLEHEDFAMMANFEVIP</sequence>
<dbReference type="GO" id="GO:0005507">
    <property type="term" value="F:copper ion binding"/>
    <property type="evidence" value="ECO:0007669"/>
    <property type="project" value="InterPro"/>
</dbReference>
<evidence type="ECO:0000259" key="9">
    <source>
        <dbReference type="Pfam" id="PF00394"/>
    </source>
</evidence>
<evidence type="ECO:0000256" key="1">
    <source>
        <dbReference type="ARBA" id="ARBA00011245"/>
    </source>
</evidence>
<dbReference type="InterPro" id="IPR006311">
    <property type="entry name" value="TAT_signal"/>
</dbReference>
<comment type="subunit">
    <text evidence="1">Monomer.</text>
</comment>
<protein>
    <recommendedName>
        <fullName evidence="5">Multicopper oxidase CueO</fullName>
        <ecNumber evidence="4">1.16.3.4</ecNumber>
    </recommendedName>
    <alternativeName>
        <fullName evidence="6">Copper efflux oxidase</fullName>
    </alternativeName>
    <alternativeName>
        <fullName evidence="7">Cuprous oxidase</fullName>
    </alternativeName>
</protein>
<evidence type="ECO:0000256" key="2">
    <source>
        <dbReference type="ARBA" id="ARBA00022723"/>
    </source>
</evidence>
<dbReference type="Pfam" id="PF07731">
    <property type="entry name" value="Cu-oxidase_2"/>
    <property type="match status" value="1"/>
</dbReference>
<proteinExistence type="predicted"/>
<dbReference type="SUPFAM" id="SSF49503">
    <property type="entry name" value="Cupredoxins"/>
    <property type="match status" value="3"/>
</dbReference>
<dbReference type="Gene3D" id="2.60.40.420">
    <property type="entry name" value="Cupredoxins - blue copper proteins"/>
    <property type="match status" value="3"/>
</dbReference>
<feature type="domain" description="Plastocyanin-like" evidence="9">
    <location>
        <begin position="218"/>
        <end position="326"/>
    </location>
</feature>
<dbReference type="AlphaFoldDB" id="A0A3B1A5E6"/>
<dbReference type="InterPro" id="IPR001117">
    <property type="entry name" value="Cu-oxidase_2nd"/>
</dbReference>
<dbReference type="Pfam" id="PF07732">
    <property type="entry name" value="Cu-oxidase_3"/>
    <property type="match status" value="1"/>
</dbReference>
<dbReference type="InterPro" id="IPR002355">
    <property type="entry name" value="Cu_oxidase_Cu_BS"/>
</dbReference>
<evidence type="ECO:0000256" key="4">
    <source>
        <dbReference type="ARBA" id="ARBA00038978"/>
    </source>
</evidence>
<keyword evidence="3" id="KW-0560">Oxidoreductase</keyword>
<dbReference type="EC" id="1.16.3.4" evidence="4"/>
<dbReference type="PANTHER" id="PTHR48267">
    <property type="entry name" value="CUPREDOXIN SUPERFAMILY PROTEIN"/>
    <property type="match status" value="1"/>
</dbReference>
<dbReference type="EMBL" id="UOFS01000046">
    <property type="protein sequence ID" value="VAX00969.1"/>
    <property type="molecule type" value="Genomic_DNA"/>
</dbReference>
<organism evidence="12">
    <name type="scientific">hydrothermal vent metagenome</name>
    <dbReference type="NCBI Taxonomy" id="652676"/>
    <lineage>
        <taxon>unclassified sequences</taxon>
        <taxon>metagenomes</taxon>
        <taxon>ecological metagenomes</taxon>
    </lineage>
</organism>
<dbReference type="InterPro" id="IPR008972">
    <property type="entry name" value="Cupredoxin"/>
</dbReference>
<dbReference type="GO" id="GO:0016491">
    <property type="term" value="F:oxidoreductase activity"/>
    <property type="evidence" value="ECO:0007669"/>
    <property type="project" value="UniProtKB-KW"/>
</dbReference>
<evidence type="ECO:0000259" key="10">
    <source>
        <dbReference type="Pfam" id="PF07731"/>
    </source>
</evidence>
<evidence type="ECO:0000256" key="8">
    <source>
        <dbReference type="ARBA" id="ARBA00048092"/>
    </source>
</evidence>
<evidence type="ECO:0000256" key="3">
    <source>
        <dbReference type="ARBA" id="ARBA00023002"/>
    </source>
</evidence>
<dbReference type="PROSITE" id="PS00080">
    <property type="entry name" value="MULTICOPPER_OXIDASE2"/>
    <property type="match status" value="1"/>
</dbReference>
<keyword evidence="2" id="KW-0479">Metal-binding</keyword>
<dbReference type="PROSITE" id="PS51318">
    <property type="entry name" value="TAT"/>
    <property type="match status" value="1"/>
</dbReference>
<feature type="domain" description="Plastocyanin-like" evidence="11">
    <location>
        <begin position="94"/>
        <end position="204"/>
    </location>
</feature>
<accession>A0A3B1A5E6</accession>
<gene>
    <name evidence="12" type="ORF">MNBD_GAMMA22-985</name>
</gene>
<evidence type="ECO:0000259" key="11">
    <source>
        <dbReference type="Pfam" id="PF07732"/>
    </source>
</evidence>
<dbReference type="PANTHER" id="PTHR48267:SF1">
    <property type="entry name" value="BILIRUBIN OXIDASE"/>
    <property type="match status" value="1"/>
</dbReference>
<dbReference type="InterPro" id="IPR011706">
    <property type="entry name" value="Cu-oxidase_C"/>
</dbReference>
<dbReference type="InterPro" id="IPR011707">
    <property type="entry name" value="Cu-oxidase-like_N"/>
</dbReference>
<name>A0A3B1A5E6_9ZZZZ</name>
<evidence type="ECO:0000313" key="12">
    <source>
        <dbReference type="EMBL" id="VAX00969.1"/>
    </source>
</evidence>